<evidence type="ECO:0000256" key="1">
    <source>
        <dbReference type="SAM" id="MobiDB-lite"/>
    </source>
</evidence>
<reference evidence="2" key="1">
    <citation type="submission" date="2021-01" db="EMBL/GenBank/DDBJ databases">
        <authorList>
            <person name="Corre E."/>
            <person name="Pelletier E."/>
            <person name="Niang G."/>
            <person name="Scheremetjew M."/>
            <person name="Finn R."/>
            <person name="Kale V."/>
            <person name="Holt S."/>
            <person name="Cochrane G."/>
            <person name="Meng A."/>
            <person name="Brown T."/>
            <person name="Cohen L."/>
        </authorList>
    </citation>
    <scope>NUCLEOTIDE SEQUENCE</scope>
    <source>
        <strain evidence="2">NIES-381</strain>
    </source>
</reference>
<name>A0A7S1NA98_9EUGL</name>
<evidence type="ECO:0000313" key="2">
    <source>
        <dbReference type="EMBL" id="CAD9007436.1"/>
    </source>
</evidence>
<gene>
    <name evidence="2" type="ORF">EGYM00392_LOCUS18529</name>
</gene>
<protein>
    <submittedName>
        <fullName evidence="2">Uncharacterized protein</fullName>
    </submittedName>
</protein>
<accession>A0A7S1NA98</accession>
<proteinExistence type="predicted"/>
<dbReference type="EMBL" id="HBGA01050379">
    <property type="protein sequence ID" value="CAD9007436.1"/>
    <property type="molecule type" value="Transcribed_RNA"/>
</dbReference>
<feature type="compositionally biased region" description="Pro residues" evidence="1">
    <location>
        <begin position="122"/>
        <end position="131"/>
    </location>
</feature>
<sequence length="369" mass="41241">MSSGHTPLQRQIWALQSMCRRVLTQGAYSSFEFWCHGPSATEATYQNIRTLVRAFFNSKKMSATPDHPLYMKSKQVATNAHVDEVIAEPFIPAVLHWICTHYEDRQLLQEMGTLLRPMPNMKPLPGPAPRPRGPRERAQECSKDLDMPRRHAPTNPMVATSLMPTAATFKRTAFELPENLSYARVGTQMPQYVLMLSPEERKAHLTPVPPSMTPPGPPTRNRRLKALQERPSPRGTKPNTAPAEPLPKYVPAFPLPTFMGYYEFHPTLPSQPKWKKRGPVVSDPPDAAALAVADTAFVSRVPGESAMMTEMKNAFQIRSSEPGQEVRIVAKHAYDPRQDHVNVPSRGHAHIVSTAAGRCIPRWPNVAAD</sequence>
<feature type="compositionally biased region" description="Basic and acidic residues" evidence="1">
    <location>
        <begin position="133"/>
        <end position="149"/>
    </location>
</feature>
<feature type="region of interest" description="Disordered" evidence="1">
    <location>
        <begin position="122"/>
        <end position="157"/>
    </location>
</feature>
<dbReference type="AlphaFoldDB" id="A0A7S1NA98"/>
<organism evidence="2">
    <name type="scientific">Eutreptiella gymnastica</name>
    <dbReference type="NCBI Taxonomy" id="73025"/>
    <lineage>
        <taxon>Eukaryota</taxon>
        <taxon>Discoba</taxon>
        <taxon>Euglenozoa</taxon>
        <taxon>Euglenida</taxon>
        <taxon>Spirocuta</taxon>
        <taxon>Euglenophyceae</taxon>
        <taxon>Eutreptiales</taxon>
        <taxon>Eutreptiaceae</taxon>
        <taxon>Eutreptiella</taxon>
    </lineage>
</organism>
<feature type="region of interest" description="Disordered" evidence="1">
    <location>
        <begin position="228"/>
        <end position="247"/>
    </location>
</feature>